<dbReference type="Pfam" id="PF13450">
    <property type="entry name" value="NAD_binding_8"/>
    <property type="match status" value="1"/>
</dbReference>
<accession>A0A4R1I2F0</accession>
<reference evidence="1 2" key="1">
    <citation type="submission" date="2019-03" db="EMBL/GenBank/DDBJ databases">
        <title>Sequencing the genomes of 1000 actinobacteria strains.</title>
        <authorList>
            <person name="Klenk H.-P."/>
        </authorList>
    </citation>
    <scope>NUCLEOTIDE SEQUENCE [LARGE SCALE GENOMIC DNA]</scope>
    <source>
        <strain evidence="1 2">DSM 44969</strain>
    </source>
</reference>
<gene>
    <name evidence="1" type="ORF">EV378_2510</name>
</gene>
<dbReference type="InterPro" id="IPR036188">
    <property type="entry name" value="FAD/NAD-bd_sf"/>
</dbReference>
<dbReference type="RefSeq" id="WP_207908649.1">
    <property type="nucleotide sequence ID" value="NZ_SMFZ01000001.1"/>
</dbReference>
<keyword evidence="2" id="KW-1185">Reference proteome</keyword>
<name>A0A4R1I2F0_PSEEN</name>
<dbReference type="PANTHER" id="PTHR10668">
    <property type="entry name" value="PHYTOENE DEHYDROGENASE"/>
    <property type="match status" value="1"/>
</dbReference>
<protein>
    <submittedName>
        <fullName evidence="1">Phytoene dehydrogenase-like protein</fullName>
    </submittedName>
</protein>
<evidence type="ECO:0000313" key="1">
    <source>
        <dbReference type="EMBL" id="TCK26669.1"/>
    </source>
</evidence>
<organism evidence="1 2">
    <name type="scientific">Pseudonocardia endophytica</name>
    <dbReference type="NCBI Taxonomy" id="401976"/>
    <lineage>
        <taxon>Bacteria</taxon>
        <taxon>Bacillati</taxon>
        <taxon>Actinomycetota</taxon>
        <taxon>Actinomycetes</taxon>
        <taxon>Pseudonocardiales</taxon>
        <taxon>Pseudonocardiaceae</taxon>
        <taxon>Pseudonocardia</taxon>
    </lineage>
</organism>
<dbReference type="Gene3D" id="3.50.50.60">
    <property type="entry name" value="FAD/NAD(P)-binding domain"/>
    <property type="match status" value="1"/>
</dbReference>
<comment type="caution">
    <text evidence="1">The sequence shown here is derived from an EMBL/GenBank/DDBJ whole genome shotgun (WGS) entry which is preliminary data.</text>
</comment>
<dbReference type="PRINTS" id="PR00411">
    <property type="entry name" value="PNDRDTASEI"/>
</dbReference>
<dbReference type="EMBL" id="SMFZ01000001">
    <property type="protein sequence ID" value="TCK26669.1"/>
    <property type="molecule type" value="Genomic_DNA"/>
</dbReference>
<dbReference type="AlphaFoldDB" id="A0A4R1I2F0"/>
<dbReference type="SUPFAM" id="SSF51905">
    <property type="entry name" value="FAD/NAD(P)-binding domain"/>
    <property type="match status" value="1"/>
</dbReference>
<evidence type="ECO:0000313" key="2">
    <source>
        <dbReference type="Proteomes" id="UP000295560"/>
    </source>
</evidence>
<proteinExistence type="predicted"/>
<sequence>MPDAVVVGAGPNGLAGAITLARAGLSVRVYEAASTPGGGCRTAELTGPGYLHDVCSTVQALAVVSPFFRTLDLESLGVRLRRPEVAYAHPLDGGRAGVLHADVDRTADGLDEIAPGDGKRWRQVVGPLARNADDLWPDVLGDLRSVPRHPVTLARFGVPGLLPASVLARSFRSDEGQGLIAGAAAHAMRALSAPLTSAFGLALITAAHASGWPVVEGGSGVLVDAMVTELTRLGGEIVCDHPVRSVPDAPVTLLDVTPRQFLAIAGDHLPSRFAKAMRDHRYGPGVFKIDYALSGPVPWTNPDARRAGTLHLGGTLGELARSEADVEAGRHPDAPYVLAVQGSVMDPTRAPAGHHTLWAYCHVPNGSNRDMTAGIERQVERFAPGFRDLVLHRSTRTAAGYHQYDENYVGGDINGGMATLLGTVLGPAPQWSRYATPLPGVYLCSSSTPPGGGVHGMSGHLAAREALRSVHARGRAEVRR</sequence>
<dbReference type="PANTHER" id="PTHR10668:SF105">
    <property type="entry name" value="DEHYDROGENASE-RELATED"/>
    <property type="match status" value="1"/>
</dbReference>
<dbReference type="Proteomes" id="UP000295560">
    <property type="component" value="Unassembled WGS sequence"/>
</dbReference>